<feature type="non-terminal residue" evidence="1">
    <location>
        <position position="1"/>
    </location>
</feature>
<dbReference type="OMA" id="HFVINTH"/>
<feature type="non-terminal residue" evidence="1">
    <location>
        <position position="74"/>
    </location>
</feature>
<dbReference type="OrthoDB" id="2947226at2759"/>
<dbReference type="Proteomes" id="UP000006514">
    <property type="component" value="Unassembled WGS sequence"/>
</dbReference>
<reference evidence="2" key="1">
    <citation type="journal article" date="2012" name="Science">
        <title>The Paleozoic origin of enzymatic lignin decomposition reconstructed from 31 fungal genomes.</title>
        <authorList>
            <person name="Floudas D."/>
            <person name="Binder M."/>
            <person name="Riley R."/>
            <person name="Barry K."/>
            <person name="Blanchette R.A."/>
            <person name="Henrissat B."/>
            <person name="Martinez A.T."/>
            <person name="Otillar R."/>
            <person name="Spatafora J.W."/>
            <person name="Yadav J.S."/>
            <person name="Aerts A."/>
            <person name="Benoit I."/>
            <person name="Boyd A."/>
            <person name="Carlson A."/>
            <person name="Copeland A."/>
            <person name="Coutinho P.M."/>
            <person name="de Vries R.P."/>
            <person name="Ferreira P."/>
            <person name="Findley K."/>
            <person name="Foster B."/>
            <person name="Gaskell J."/>
            <person name="Glotzer D."/>
            <person name="Gorecki P."/>
            <person name="Heitman J."/>
            <person name="Hesse C."/>
            <person name="Hori C."/>
            <person name="Igarashi K."/>
            <person name="Jurgens J.A."/>
            <person name="Kallen N."/>
            <person name="Kersten P."/>
            <person name="Kohler A."/>
            <person name="Kuees U."/>
            <person name="Kumar T.K.A."/>
            <person name="Kuo A."/>
            <person name="LaButti K."/>
            <person name="Larrondo L.F."/>
            <person name="Lindquist E."/>
            <person name="Ling A."/>
            <person name="Lombard V."/>
            <person name="Lucas S."/>
            <person name="Lundell T."/>
            <person name="Martin R."/>
            <person name="McLaughlin D.J."/>
            <person name="Morgenstern I."/>
            <person name="Morin E."/>
            <person name="Murat C."/>
            <person name="Nagy L.G."/>
            <person name="Nolan M."/>
            <person name="Ohm R.A."/>
            <person name="Patyshakuliyeva A."/>
            <person name="Rokas A."/>
            <person name="Ruiz-Duenas F.J."/>
            <person name="Sabat G."/>
            <person name="Salamov A."/>
            <person name="Samejima M."/>
            <person name="Schmutz J."/>
            <person name="Slot J.C."/>
            <person name="St John F."/>
            <person name="Stenlid J."/>
            <person name="Sun H."/>
            <person name="Sun S."/>
            <person name="Syed K."/>
            <person name="Tsang A."/>
            <person name="Wiebenga A."/>
            <person name="Young D."/>
            <person name="Pisabarro A."/>
            <person name="Eastwood D.C."/>
            <person name="Martin F."/>
            <person name="Cullen D."/>
            <person name="Grigoriev I.V."/>
            <person name="Hibbett D.S."/>
        </authorList>
    </citation>
    <scope>NUCLEOTIDE SEQUENCE [LARGE SCALE GENOMIC DNA]</scope>
    <source>
        <strain evidence="2">TFB10046</strain>
    </source>
</reference>
<dbReference type="KEGG" id="adl:AURDEDRAFT_48617"/>
<organism evidence="1 2">
    <name type="scientific">Auricularia subglabra (strain TFB-10046 / SS5)</name>
    <name type="common">White-rot fungus</name>
    <name type="synonym">Auricularia delicata (strain TFB10046)</name>
    <dbReference type="NCBI Taxonomy" id="717982"/>
    <lineage>
        <taxon>Eukaryota</taxon>
        <taxon>Fungi</taxon>
        <taxon>Dikarya</taxon>
        <taxon>Basidiomycota</taxon>
        <taxon>Agaricomycotina</taxon>
        <taxon>Agaricomycetes</taxon>
        <taxon>Auriculariales</taxon>
        <taxon>Auriculariaceae</taxon>
        <taxon>Auricularia</taxon>
    </lineage>
</organism>
<gene>
    <name evidence="1" type="ORF">AURDEDRAFT_48617</name>
</gene>
<dbReference type="InParanoid" id="J0L8E7"/>
<dbReference type="AlphaFoldDB" id="J0L8E7"/>
<sequence>FSQDVRFIINVQHDCRAAGCEPTGWRAVRQERQDTGEQVLSIQHVSKEFWVINMHAFHNAVPLRRILGRELTAP</sequence>
<proteinExistence type="predicted"/>
<accession>J0L8E7</accession>
<keyword evidence="2" id="KW-1185">Reference proteome</keyword>
<protein>
    <submittedName>
        <fullName evidence="1">Uncharacterized protein</fullName>
    </submittedName>
</protein>
<evidence type="ECO:0000313" key="2">
    <source>
        <dbReference type="Proteomes" id="UP000006514"/>
    </source>
</evidence>
<evidence type="ECO:0000313" key="1">
    <source>
        <dbReference type="EMBL" id="EJD32611.1"/>
    </source>
</evidence>
<name>J0L8E7_AURST</name>
<dbReference type="EMBL" id="JH688803">
    <property type="protein sequence ID" value="EJD32611.1"/>
    <property type="molecule type" value="Genomic_DNA"/>
</dbReference>